<dbReference type="Proteomes" id="UP000285120">
    <property type="component" value="Unassembled WGS sequence"/>
</dbReference>
<accession>A0A419V4S4</accession>
<evidence type="ECO:0000313" key="2">
    <source>
        <dbReference type="EMBL" id="RKD73483.1"/>
    </source>
</evidence>
<comment type="caution">
    <text evidence="2">The sequence shown here is derived from an EMBL/GenBank/DDBJ whole genome shotgun (WGS) entry which is preliminary data.</text>
</comment>
<evidence type="ECO:0000256" key="1">
    <source>
        <dbReference type="SAM" id="Phobius"/>
    </source>
</evidence>
<organism evidence="2 3">
    <name type="scientific">Sinobaca qinghaiensis</name>
    <dbReference type="NCBI Taxonomy" id="342944"/>
    <lineage>
        <taxon>Bacteria</taxon>
        <taxon>Bacillati</taxon>
        <taxon>Bacillota</taxon>
        <taxon>Bacilli</taxon>
        <taxon>Bacillales</taxon>
        <taxon>Sporolactobacillaceae</taxon>
        <taxon>Sinobaca</taxon>
    </lineage>
</organism>
<gene>
    <name evidence="2" type="ORF">ATL39_1778</name>
</gene>
<keyword evidence="1" id="KW-0812">Transmembrane</keyword>
<dbReference type="RefSeq" id="WP_120192973.1">
    <property type="nucleotide sequence ID" value="NZ_RAPK01000008.1"/>
</dbReference>
<proteinExistence type="predicted"/>
<keyword evidence="3" id="KW-1185">Reference proteome</keyword>
<keyword evidence="1" id="KW-0472">Membrane</keyword>
<name>A0A419V4S4_9BACL</name>
<dbReference type="EMBL" id="RAPK01000008">
    <property type="protein sequence ID" value="RKD73483.1"/>
    <property type="molecule type" value="Genomic_DNA"/>
</dbReference>
<dbReference type="AlphaFoldDB" id="A0A419V4S4"/>
<keyword evidence="1" id="KW-1133">Transmembrane helix</keyword>
<evidence type="ECO:0000313" key="3">
    <source>
        <dbReference type="Proteomes" id="UP000285120"/>
    </source>
</evidence>
<protein>
    <submittedName>
        <fullName evidence="2">Uncharacterized protein</fullName>
    </submittedName>
</protein>
<sequence>MKSSKFKLFLVLVWILLGVWNLGLAAAVYFIVGNFIWTLAHVLAGLMFLAVSVWVKKKNTI</sequence>
<reference evidence="2 3" key="1">
    <citation type="submission" date="2018-09" db="EMBL/GenBank/DDBJ databases">
        <title>Genomic Encyclopedia of Archaeal and Bacterial Type Strains, Phase II (KMG-II): from individual species to whole genera.</title>
        <authorList>
            <person name="Goeker M."/>
        </authorList>
    </citation>
    <scope>NUCLEOTIDE SEQUENCE [LARGE SCALE GENOMIC DNA]</scope>
    <source>
        <strain evidence="2 3">DSM 17008</strain>
    </source>
</reference>
<feature type="transmembrane region" description="Helical" evidence="1">
    <location>
        <begin position="35"/>
        <end position="55"/>
    </location>
</feature>